<dbReference type="InterPro" id="IPR039391">
    <property type="entry name" value="Phytocyanin-like"/>
</dbReference>
<feature type="domain" description="Phytocyanin" evidence="13">
    <location>
        <begin position="24"/>
        <end position="125"/>
    </location>
</feature>
<dbReference type="InterPro" id="IPR041846">
    <property type="entry name" value="ENL_dom"/>
</dbReference>
<evidence type="ECO:0000256" key="12">
    <source>
        <dbReference type="SAM" id="SignalP"/>
    </source>
</evidence>
<dbReference type="AlphaFoldDB" id="A0A7J0G4C7"/>
<comment type="similarity">
    <text evidence="9">Belongs to the early nodulin-like (ENODL) family.</text>
</comment>
<keyword evidence="15" id="KW-1185">Reference proteome</keyword>
<evidence type="ECO:0000313" key="14">
    <source>
        <dbReference type="EMBL" id="GFZ05650.1"/>
    </source>
</evidence>
<keyword evidence="8" id="KW-0449">Lipoprotein</keyword>
<comment type="subcellular location">
    <subcellularLocation>
        <location evidence="1">Cell membrane</location>
        <topology evidence="1">Lipid-anchor</topology>
        <topology evidence="1">GPI-anchor</topology>
    </subcellularLocation>
</comment>
<keyword evidence="2" id="KW-1003">Cell membrane</keyword>
<feature type="compositionally biased region" description="Pro residues" evidence="10">
    <location>
        <begin position="135"/>
        <end position="144"/>
    </location>
</feature>
<keyword evidence="6" id="KW-1015">Disulfide bond</keyword>
<keyword evidence="3" id="KW-0336">GPI-anchor</keyword>
<sequence>MGSHRYLSFVLVMLVSLLGSSQAYNFYVGGKNGWELQPSESYDDWAGRNRFQVNDSLIFKYNKGSDSVLVVAKEDYQNCYKSNPIQTLDGGDSVFKFDRSGPFYFISGYGDHCEKGQKLIVVVLAVRNATHKSPTPSPLSPPSPAAETEAPMSADAPKRSHVSSAPAPAPSDAVAVGGSGGFVVVLSVVLGLFVFWGLIRRV</sequence>
<keyword evidence="4 12" id="KW-0732">Signal</keyword>
<keyword evidence="5 11" id="KW-0472">Membrane</keyword>
<dbReference type="InterPro" id="IPR008972">
    <property type="entry name" value="Cupredoxin"/>
</dbReference>
<feature type="region of interest" description="Disordered" evidence="10">
    <location>
        <begin position="131"/>
        <end position="170"/>
    </location>
</feature>
<dbReference type="FunFam" id="2.60.40.420:FF:000010">
    <property type="entry name" value="Early nodulin-like protein 1"/>
    <property type="match status" value="1"/>
</dbReference>
<proteinExistence type="inferred from homology"/>
<dbReference type="GO" id="GO:0005886">
    <property type="term" value="C:plasma membrane"/>
    <property type="evidence" value="ECO:0007669"/>
    <property type="project" value="UniProtKB-SubCell"/>
</dbReference>
<evidence type="ECO:0000256" key="2">
    <source>
        <dbReference type="ARBA" id="ARBA00022475"/>
    </source>
</evidence>
<feature type="transmembrane region" description="Helical" evidence="11">
    <location>
        <begin position="173"/>
        <end position="199"/>
    </location>
</feature>
<keyword evidence="11" id="KW-1133">Transmembrane helix</keyword>
<dbReference type="SUPFAM" id="SSF49503">
    <property type="entry name" value="Cupredoxins"/>
    <property type="match status" value="1"/>
</dbReference>
<dbReference type="PROSITE" id="PS51485">
    <property type="entry name" value="PHYTOCYANIN"/>
    <property type="match status" value="1"/>
</dbReference>
<dbReference type="OrthoDB" id="2015640at2759"/>
<keyword evidence="7" id="KW-0325">Glycoprotein</keyword>
<evidence type="ECO:0000256" key="8">
    <source>
        <dbReference type="ARBA" id="ARBA00023288"/>
    </source>
</evidence>
<evidence type="ECO:0000313" key="15">
    <source>
        <dbReference type="Proteomes" id="UP000585474"/>
    </source>
</evidence>
<evidence type="ECO:0000259" key="13">
    <source>
        <dbReference type="PROSITE" id="PS51485"/>
    </source>
</evidence>
<name>A0A7J0G4C7_9ERIC</name>
<keyword evidence="11" id="KW-0812">Transmembrane</keyword>
<evidence type="ECO:0000256" key="10">
    <source>
        <dbReference type="SAM" id="MobiDB-lite"/>
    </source>
</evidence>
<dbReference type="GO" id="GO:0098552">
    <property type="term" value="C:side of membrane"/>
    <property type="evidence" value="ECO:0007669"/>
    <property type="project" value="UniProtKB-KW"/>
</dbReference>
<evidence type="ECO:0000256" key="5">
    <source>
        <dbReference type="ARBA" id="ARBA00023136"/>
    </source>
</evidence>
<evidence type="ECO:0000256" key="7">
    <source>
        <dbReference type="ARBA" id="ARBA00023180"/>
    </source>
</evidence>
<dbReference type="Proteomes" id="UP000585474">
    <property type="component" value="Unassembled WGS sequence"/>
</dbReference>
<reference evidence="14 15" key="1">
    <citation type="submission" date="2019-07" db="EMBL/GenBank/DDBJ databases">
        <title>De Novo Assembly of kiwifruit Actinidia rufa.</title>
        <authorList>
            <person name="Sugita-Konishi S."/>
            <person name="Sato K."/>
            <person name="Mori E."/>
            <person name="Abe Y."/>
            <person name="Kisaki G."/>
            <person name="Hamano K."/>
            <person name="Suezawa K."/>
            <person name="Otani M."/>
            <person name="Fukuda T."/>
            <person name="Manabe T."/>
            <person name="Gomi K."/>
            <person name="Tabuchi M."/>
            <person name="Akimitsu K."/>
            <person name="Kataoka I."/>
        </authorList>
    </citation>
    <scope>NUCLEOTIDE SEQUENCE [LARGE SCALE GENOMIC DNA]</scope>
    <source>
        <strain evidence="15">cv. Fuchu</strain>
    </source>
</reference>
<dbReference type="Gene3D" id="2.60.40.420">
    <property type="entry name" value="Cupredoxins - blue copper proteins"/>
    <property type="match status" value="1"/>
</dbReference>
<evidence type="ECO:0000256" key="4">
    <source>
        <dbReference type="ARBA" id="ARBA00022729"/>
    </source>
</evidence>
<dbReference type="InterPro" id="IPR003245">
    <property type="entry name" value="Phytocyanin_dom"/>
</dbReference>
<feature type="signal peptide" evidence="12">
    <location>
        <begin position="1"/>
        <end position="23"/>
    </location>
</feature>
<dbReference type="PANTHER" id="PTHR33021">
    <property type="entry name" value="BLUE COPPER PROTEIN"/>
    <property type="match status" value="1"/>
</dbReference>
<feature type="chain" id="PRO_5029691732" evidence="12">
    <location>
        <begin position="24"/>
        <end position="202"/>
    </location>
</feature>
<dbReference type="PANTHER" id="PTHR33021:SF14">
    <property type="entry name" value="OS01G0272700 PROTEIN"/>
    <property type="match status" value="1"/>
</dbReference>
<evidence type="ECO:0000256" key="11">
    <source>
        <dbReference type="SAM" id="Phobius"/>
    </source>
</evidence>
<evidence type="ECO:0000256" key="1">
    <source>
        <dbReference type="ARBA" id="ARBA00004609"/>
    </source>
</evidence>
<evidence type="ECO:0000256" key="9">
    <source>
        <dbReference type="ARBA" id="ARBA00035011"/>
    </source>
</evidence>
<accession>A0A7J0G4C7</accession>
<dbReference type="CDD" id="cd11019">
    <property type="entry name" value="OsENODL1_like"/>
    <property type="match status" value="1"/>
</dbReference>
<dbReference type="EMBL" id="BJWL01000017">
    <property type="protein sequence ID" value="GFZ05650.1"/>
    <property type="molecule type" value="Genomic_DNA"/>
</dbReference>
<evidence type="ECO:0000256" key="3">
    <source>
        <dbReference type="ARBA" id="ARBA00022622"/>
    </source>
</evidence>
<feature type="compositionally biased region" description="Low complexity" evidence="10">
    <location>
        <begin position="145"/>
        <end position="154"/>
    </location>
</feature>
<comment type="caution">
    <text evidence="14">The sequence shown here is derived from an EMBL/GenBank/DDBJ whole genome shotgun (WGS) entry which is preliminary data.</text>
</comment>
<evidence type="ECO:0000256" key="6">
    <source>
        <dbReference type="ARBA" id="ARBA00023157"/>
    </source>
</evidence>
<dbReference type="Pfam" id="PF02298">
    <property type="entry name" value="Cu_bind_like"/>
    <property type="match status" value="1"/>
</dbReference>
<organism evidence="14 15">
    <name type="scientific">Actinidia rufa</name>
    <dbReference type="NCBI Taxonomy" id="165716"/>
    <lineage>
        <taxon>Eukaryota</taxon>
        <taxon>Viridiplantae</taxon>
        <taxon>Streptophyta</taxon>
        <taxon>Embryophyta</taxon>
        <taxon>Tracheophyta</taxon>
        <taxon>Spermatophyta</taxon>
        <taxon>Magnoliopsida</taxon>
        <taxon>eudicotyledons</taxon>
        <taxon>Gunneridae</taxon>
        <taxon>Pentapetalae</taxon>
        <taxon>asterids</taxon>
        <taxon>Ericales</taxon>
        <taxon>Actinidiaceae</taxon>
        <taxon>Actinidia</taxon>
    </lineage>
</organism>
<dbReference type="GO" id="GO:0009055">
    <property type="term" value="F:electron transfer activity"/>
    <property type="evidence" value="ECO:0007669"/>
    <property type="project" value="InterPro"/>
</dbReference>
<protein>
    <submittedName>
        <fullName evidence="14">Early nodulin-like protein 1</fullName>
    </submittedName>
</protein>
<gene>
    <name evidence="14" type="ORF">Acr_17g0012220</name>
</gene>